<keyword evidence="3 6" id="KW-0489">Methyltransferase</keyword>
<dbReference type="AlphaFoldDB" id="A0A7H0HAR3"/>
<dbReference type="PANTHER" id="PTHR31760">
    <property type="entry name" value="S-ADENOSYL-L-METHIONINE-DEPENDENT METHYLTRANSFERASES SUPERFAMILY PROTEIN"/>
    <property type="match status" value="1"/>
</dbReference>
<evidence type="ECO:0000256" key="6">
    <source>
        <dbReference type="HAMAP-Rule" id="MF_00074"/>
    </source>
</evidence>
<dbReference type="PANTHER" id="PTHR31760:SF0">
    <property type="entry name" value="S-ADENOSYL-L-METHIONINE-DEPENDENT METHYLTRANSFERASES SUPERFAMILY PROTEIN"/>
    <property type="match status" value="1"/>
</dbReference>
<dbReference type="EC" id="2.1.1.-" evidence="6"/>
<dbReference type="Proteomes" id="UP000516117">
    <property type="component" value="Chromosome"/>
</dbReference>
<comment type="caution">
    <text evidence="6">Lacks conserved residue(s) required for the propagation of feature annotation.</text>
</comment>
<dbReference type="HAMAP" id="MF_00074">
    <property type="entry name" value="16SrRNA_methyltr_G"/>
    <property type="match status" value="1"/>
</dbReference>
<dbReference type="KEGG" id="tdf:H9L22_14495"/>
<dbReference type="GO" id="GO:0005829">
    <property type="term" value="C:cytosol"/>
    <property type="evidence" value="ECO:0007669"/>
    <property type="project" value="TreeGrafter"/>
</dbReference>
<feature type="binding site" evidence="6">
    <location>
        <position position="138"/>
    </location>
    <ligand>
        <name>S-adenosyl-L-methionine</name>
        <dbReference type="ChEBI" id="CHEBI:59789"/>
    </ligand>
</feature>
<organism evidence="7 8">
    <name type="scientific">Tessaracoccus defluvii</name>
    <dbReference type="NCBI Taxonomy" id="1285901"/>
    <lineage>
        <taxon>Bacteria</taxon>
        <taxon>Bacillati</taxon>
        <taxon>Actinomycetota</taxon>
        <taxon>Actinomycetes</taxon>
        <taxon>Propionibacteriales</taxon>
        <taxon>Propionibacteriaceae</taxon>
        <taxon>Tessaracoccus</taxon>
    </lineage>
</organism>
<evidence type="ECO:0000256" key="5">
    <source>
        <dbReference type="ARBA" id="ARBA00022691"/>
    </source>
</evidence>
<sequence>MTGEDVAREGLAASLDRQSYEALSQYVDILAGRGLEWGLLGPREGDRLWQRHIGNSLALGDVLGRGMEIADVGSGAGLPGLPLAIARPDLKVTLIEPLLRRFNFLTLAVEELGLGDRVEVLRARAEETKRTFDVVVCRAVAPLDRLVKWTSPLFPDGALVALKGSTAEEEVRQASKFLSKQRLTTEILELSGGPGVEPTRAIRVTRF</sequence>
<evidence type="ECO:0000313" key="7">
    <source>
        <dbReference type="EMBL" id="QNP57629.1"/>
    </source>
</evidence>
<proteinExistence type="inferred from homology"/>
<feature type="binding site" evidence="6">
    <location>
        <position position="78"/>
    </location>
    <ligand>
        <name>S-adenosyl-L-methionine</name>
        <dbReference type="ChEBI" id="CHEBI:59789"/>
    </ligand>
</feature>
<accession>A0A7H0HAR3</accession>
<evidence type="ECO:0000256" key="3">
    <source>
        <dbReference type="ARBA" id="ARBA00022603"/>
    </source>
</evidence>
<dbReference type="NCBIfam" id="TIGR00138">
    <property type="entry name" value="rsmG_gidB"/>
    <property type="match status" value="1"/>
</dbReference>
<name>A0A7H0HAR3_9ACTN</name>
<dbReference type="Pfam" id="PF02527">
    <property type="entry name" value="GidB"/>
    <property type="match status" value="1"/>
</dbReference>
<comment type="function">
    <text evidence="6">Specifically methylates the N7 position of a guanine in 16S rRNA.</text>
</comment>
<dbReference type="EMBL" id="CP060789">
    <property type="protein sequence ID" value="QNP57629.1"/>
    <property type="molecule type" value="Genomic_DNA"/>
</dbReference>
<comment type="similarity">
    <text evidence="6">Belongs to the methyltransferase superfamily. RNA methyltransferase RsmG family.</text>
</comment>
<keyword evidence="2 6" id="KW-0698">rRNA processing</keyword>
<evidence type="ECO:0000256" key="1">
    <source>
        <dbReference type="ARBA" id="ARBA00022490"/>
    </source>
</evidence>
<dbReference type="Gene3D" id="3.40.50.150">
    <property type="entry name" value="Vaccinia Virus protein VP39"/>
    <property type="match status" value="1"/>
</dbReference>
<dbReference type="InterPro" id="IPR029063">
    <property type="entry name" value="SAM-dependent_MTases_sf"/>
</dbReference>
<comment type="subcellular location">
    <subcellularLocation>
        <location evidence="6">Cytoplasm</location>
    </subcellularLocation>
</comment>
<dbReference type="SUPFAM" id="SSF53335">
    <property type="entry name" value="S-adenosyl-L-methionine-dependent methyltransferases"/>
    <property type="match status" value="1"/>
</dbReference>
<keyword evidence="4 6" id="KW-0808">Transferase</keyword>
<feature type="binding site" evidence="6">
    <location>
        <position position="73"/>
    </location>
    <ligand>
        <name>S-adenosyl-L-methionine</name>
        <dbReference type="ChEBI" id="CHEBI:59789"/>
    </ligand>
</feature>
<gene>
    <name evidence="6 7" type="primary">rsmG</name>
    <name evidence="7" type="ORF">H9L22_14495</name>
</gene>
<evidence type="ECO:0000256" key="2">
    <source>
        <dbReference type="ARBA" id="ARBA00022552"/>
    </source>
</evidence>
<dbReference type="InterPro" id="IPR003682">
    <property type="entry name" value="rRNA_ssu_MeTfrase_G"/>
</dbReference>
<dbReference type="GO" id="GO:0070043">
    <property type="term" value="F:rRNA (guanine-N7-)-methyltransferase activity"/>
    <property type="evidence" value="ECO:0007669"/>
    <property type="project" value="UniProtKB-UniRule"/>
</dbReference>
<keyword evidence="5 6" id="KW-0949">S-adenosyl-L-methionine</keyword>
<protein>
    <recommendedName>
        <fullName evidence="6">Ribosomal RNA small subunit methyltransferase G</fullName>
        <ecNumber evidence="6">2.1.1.-</ecNumber>
    </recommendedName>
    <alternativeName>
        <fullName evidence="6">16S rRNA 7-methylguanosine methyltransferase</fullName>
        <shortName evidence="6">16S rRNA m7G methyltransferase</shortName>
    </alternativeName>
</protein>
<reference evidence="7 8" key="1">
    <citation type="submission" date="2020-08" db="EMBL/GenBank/DDBJ databases">
        <title>Genome sequence of Tessaracoccus defluvii JCM 17540T.</title>
        <authorList>
            <person name="Hyun D.-W."/>
            <person name="Bae J.-W."/>
        </authorList>
    </citation>
    <scope>NUCLEOTIDE SEQUENCE [LARGE SCALE GENOMIC DNA]</scope>
    <source>
        <strain evidence="7 8">JCM 17540</strain>
    </source>
</reference>
<evidence type="ECO:0000313" key="8">
    <source>
        <dbReference type="Proteomes" id="UP000516117"/>
    </source>
</evidence>
<dbReference type="CDD" id="cd02440">
    <property type="entry name" value="AdoMet_MTases"/>
    <property type="match status" value="1"/>
</dbReference>
<keyword evidence="1 6" id="KW-0963">Cytoplasm</keyword>
<feature type="binding site" evidence="6">
    <location>
        <begin position="125"/>
        <end position="126"/>
    </location>
    <ligand>
        <name>S-adenosyl-L-methionine</name>
        <dbReference type="ChEBI" id="CHEBI:59789"/>
    </ligand>
</feature>
<evidence type="ECO:0000256" key="4">
    <source>
        <dbReference type="ARBA" id="ARBA00022679"/>
    </source>
</evidence>
<keyword evidence="8" id="KW-1185">Reference proteome</keyword>